<evidence type="ECO:0000256" key="1">
    <source>
        <dbReference type="SAM" id="MobiDB-lite"/>
    </source>
</evidence>
<organism evidence="3 4">
    <name type="scientific">Snodgrassella alvi</name>
    <dbReference type="NCBI Taxonomy" id="1196083"/>
    <lineage>
        <taxon>Bacteria</taxon>
        <taxon>Pseudomonadati</taxon>
        <taxon>Pseudomonadota</taxon>
        <taxon>Betaproteobacteria</taxon>
        <taxon>Neisseriales</taxon>
        <taxon>Neisseriaceae</taxon>
        <taxon>Snodgrassella</taxon>
    </lineage>
</organism>
<accession>A0A2N9Y3P1</accession>
<evidence type="ECO:0000313" key="3">
    <source>
        <dbReference type="EMBL" id="PIT62078.1"/>
    </source>
</evidence>
<dbReference type="Pfam" id="PF21821">
    <property type="entry name" value="Dit_like"/>
    <property type="match status" value="1"/>
</dbReference>
<comment type="caution">
    <text evidence="3">The sequence shown here is derived from an EMBL/GenBank/DDBJ whole genome shotgun (WGS) entry which is preliminary data.</text>
</comment>
<evidence type="ECO:0000259" key="2">
    <source>
        <dbReference type="Pfam" id="PF21821"/>
    </source>
</evidence>
<dbReference type="EMBL" id="MEIV01000053">
    <property type="protein sequence ID" value="PIT62078.1"/>
    <property type="molecule type" value="Genomic_DNA"/>
</dbReference>
<proteinExistence type="predicted"/>
<feature type="domain" description="Dit-like phage tail protein N-terminal" evidence="2">
    <location>
        <begin position="55"/>
        <end position="167"/>
    </location>
</feature>
<feature type="compositionally biased region" description="Basic and acidic residues" evidence="1">
    <location>
        <begin position="171"/>
        <end position="192"/>
    </location>
</feature>
<dbReference type="AlphaFoldDB" id="A0A2N9Y3P1"/>
<dbReference type="Proteomes" id="UP000231094">
    <property type="component" value="Unassembled WGS sequence"/>
</dbReference>
<dbReference type="RefSeq" id="WP_100117075.1">
    <property type="nucleotide sequence ID" value="NZ_MEIV01000053.1"/>
</dbReference>
<protein>
    <recommendedName>
        <fullName evidence="2">Dit-like phage tail protein N-terminal domain-containing protein</fullName>
    </recommendedName>
</protein>
<evidence type="ECO:0000313" key="4">
    <source>
        <dbReference type="Proteomes" id="UP000231094"/>
    </source>
</evidence>
<reference evidence="3 4" key="1">
    <citation type="journal article" date="2017" name="MBio">
        <title>Type VI secretion-mediated competition in the bee gut microbiome.</title>
        <authorList>
            <person name="Steele M.I."/>
            <person name="Kwong W.K."/>
            <person name="Powell J.E."/>
            <person name="Whiteley M."/>
            <person name="Moran N.A."/>
        </authorList>
    </citation>
    <scope>NUCLEOTIDE SEQUENCE [LARGE SCALE GENOMIC DNA]</scope>
    <source>
        <strain evidence="3 4">PEB0171</strain>
    </source>
</reference>
<feature type="region of interest" description="Disordered" evidence="1">
    <location>
        <begin position="171"/>
        <end position="194"/>
    </location>
</feature>
<name>A0A2N9Y3P1_9NEIS</name>
<dbReference type="InterPro" id="IPR048494">
    <property type="entry name" value="Dit-like_N"/>
</dbReference>
<sequence length="208" mass="22352">MLPIDGIPNIPNFKGLNVAGTNALISLGGAALINAVFGNYWGVFNEYGIPILLADNVTSLKYSNSAKIAQAPIEKGSFACYNKVANPYKATVQLTKGSGGTLMRGVFLGQVETLAASTLLFYIITPEYVYTNACIVGYDTAREASDGAQLIKVNLHLEEVREVVVKYDTEEVKNPDDAKESDGGEKQPEKPGESLLSQAVNAIKGWFK</sequence>
<gene>
    <name evidence="3" type="ORF">BHC47_06195</name>
</gene>